<keyword evidence="1" id="KW-0732">Signal</keyword>
<evidence type="ECO:0000313" key="3">
    <source>
        <dbReference type="Proteomes" id="UP000184130"/>
    </source>
</evidence>
<proteinExistence type="predicted"/>
<gene>
    <name evidence="2" type="ORF">SAMN05216463_12822</name>
</gene>
<protein>
    <recommendedName>
        <fullName evidence="4">Lipoprotein</fullName>
    </recommendedName>
</protein>
<evidence type="ECO:0008006" key="4">
    <source>
        <dbReference type="Google" id="ProtNLM"/>
    </source>
</evidence>
<accession>A0A1M6YIE0</accession>
<evidence type="ECO:0000256" key="1">
    <source>
        <dbReference type="SAM" id="SignalP"/>
    </source>
</evidence>
<dbReference type="AlphaFoldDB" id="A0A1M6YIE0"/>
<feature type="signal peptide" evidence="1">
    <location>
        <begin position="1"/>
        <end position="25"/>
    </location>
</feature>
<feature type="chain" id="PRO_5012748524" description="Lipoprotein" evidence="1">
    <location>
        <begin position="26"/>
        <end position="589"/>
    </location>
</feature>
<dbReference type="OrthoDB" id="1062844at2"/>
<dbReference type="Proteomes" id="UP000184130">
    <property type="component" value="Unassembled WGS sequence"/>
</dbReference>
<organism evidence="2 3">
    <name type="scientific">Xylanibacter ruminicola</name>
    <name type="common">Prevotella ruminicola</name>
    <dbReference type="NCBI Taxonomy" id="839"/>
    <lineage>
        <taxon>Bacteria</taxon>
        <taxon>Pseudomonadati</taxon>
        <taxon>Bacteroidota</taxon>
        <taxon>Bacteroidia</taxon>
        <taxon>Bacteroidales</taxon>
        <taxon>Prevotellaceae</taxon>
        <taxon>Xylanibacter</taxon>
    </lineage>
</organism>
<dbReference type="RefSeq" id="WP_073211125.1">
    <property type="nucleotide sequence ID" value="NZ_FRBD01000028.1"/>
</dbReference>
<dbReference type="PROSITE" id="PS51257">
    <property type="entry name" value="PROKAR_LIPOPROTEIN"/>
    <property type="match status" value="1"/>
</dbReference>
<dbReference type="EMBL" id="FRBD01000028">
    <property type="protein sequence ID" value="SHL18114.1"/>
    <property type="molecule type" value="Genomic_DNA"/>
</dbReference>
<reference evidence="2 3" key="1">
    <citation type="submission" date="2016-11" db="EMBL/GenBank/DDBJ databases">
        <authorList>
            <person name="Jaros S."/>
            <person name="Januszkiewicz K."/>
            <person name="Wedrychowicz H."/>
        </authorList>
    </citation>
    <scope>NUCLEOTIDE SEQUENCE [LARGE SCALE GENOMIC DNA]</scope>
    <source>
        <strain evidence="2 3">KHT3</strain>
    </source>
</reference>
<name>A0A1M6YIE0_XYLRU</name>
<sequence>MKKKIINGILMVALVAATSASFVSCKDNDEDMQAEFLALQQQNQTDLNDLKKKIERLDAADSCLITSVIVNATSTSILDNSKLFPGVNMQFLGTTYGEAGLPVSFPSVAEYTGTKFTAVAGDKLFEKDATIYFTANPSNIDAAKMAKVNLSLINSQGTAYSDLTLGTAEKSDKVLTWGTTRGANGATDLWKASVSVSDPTKLGQLDPTQIIDAKEAVEHVKNIIEESKGVNKSNAKAKAKAILSETATALTEAANITLPELPALGLKAQWSCLDVNDPTKTRTFSTVSDYSLAATAFKPIDFYYGQGIIDPNTKVSIDILDRAVAKIVKRLKKELGKINKDLNNINIDSIEVKGDFSRGYKFYYELKTKTNSGVSLQFINGLKIQGIKEAAPTPIGSIIGGEKTDGWFELDEFSVDFNEDIDSLVADIQKGINIAPLINDLVKVLGDANKYADRATSLSNRITNTLNNFANNLITKFANDGFYTILQPVMLIDNGEATCRLVTGATIKKGSYTLVPTTVTNELLAPAFKKYVAVKKDGAVKAEKLMTKGEANFDNYAADLSEAGSYEIIYAALDFYGNEIVKRYNVTVQ</sequence>
<evidence type="ECO:0000313" key="2">
    <source>
        <dbReference type="EMBL" id="SHL18114.1"/>
    </source>
</evidence>